<name>A0A4P6ZEU6_9FLAO</name>
<evidence type="ECO:0000313" key="2">
    <source>
        <dbReference type="EMBL" id="QBO58130.1"/>
    </source>
</evidence>
<feature type="chain" id="PRO_5020529165" description="CS1 type fimbrial major subunit" evidence="1">
    <location>
        <begin position="20"/>
        <end position="180"/>
    </location>
</feature>
<evidence type="ECO:0008006" key="4">
    <source>
        <dbReference type="Google" id="ProtNLM"/>
    </source>
</evidence>
<dbReference type="AlphaFoldDB" id="A0A4P6ZEU6"/>
<accession>A0A4P6ZEU6</accession>
<dbReference type="EMBL" id="CP037954">
    <property type="protein sequence ID" value="QBO58130.1"/>
    <property type="molecule type" value="Genomic_DNA"/>
</dbReference>
<feature type="signal peptide" evidence="1">
    <location>
        <begin position="1"/>
        <end position="19"/>
    </location>
</feature>
<keyword evidence="1" id="KW-0732">Signal</keyword>
<dbReference type="Proteomes" id="UP000294419">
    <property type="component" value="Chromosome"/>
</dbReference>
<reference evidence="2 3" key="1">
    <citation type="submission" date="2019-03" db="EMBL/GenBank/DDBJ databases">
        <authorList>
            <person name="Kim H."/>
            <person name="Yu S.-M."/>
        </authorList>
    </citation>
    <scope>NUCLEOTIDE SEQUENCE [LARGE SCALE GENOMIC DNA]</scope>
    <source>
        <strain evidence="2 3">NBC122</strain>
    </source>
</reference>
<dbReference type="RefSeq" id="WP_133439588.1">
    <property type="nucleotide sequence ID" value="NZ_CP037954.1"/>
</dbReference>
<dbReference type="KEGG" id="csal:NBC122_01303"/>
<evidence type="ECO:0000256" key="1">
    <source>
        <dbReference type="SAM" id="SignalP"/>
    </source>
</evidence>
<dbReference type="OrthoDB" id="713374at2"/>
<proteinExistence type="predicted"/>
<gene>
    <name evidence="2" type="ORF">NBC122_01303</name>
</gene>
<organism evidence="2 3">
    <name type="scientific">Chryseobacterium salivictor</name>
    <dbReference type="NCBI Taxonomy" id="2547600"/>
    <lineage>
        <taxon>Bacteria</taxon>
        <taxon>Pseudomonadati</taxon>
        <taxon>Bacteroidota</taxon>
        <taxon>Flavobacteriia</taxon>
        <taxon>Flavobacteriales</taxon>
        <taxon>Weeksellaceae</taxon>
        <taxon>Chryseobacterium group</taxon>
        <taxon>Chryseobacterium</taxon>
    </lineage>
</organism>
<evidence type="ECO:0000313" key="3">
    <source>
        <dbReference type="Proteomes" id="UP000294419"/>
    </source>
</evidence>
<keyword evidence="3" id="KW-1185">Reference proteome</keyword>
<sequence length="180" mass="18561">MKKGILFAMFLGGLFAANAQTAGPATGDVTLNVNLYPLQSIVVNPSKVVDLDYKTSADYLNGVNKTEVDHLNVFSTGAFDVKVKSTSTELTGAGTAIPLSDIKIIASQGTTTGTTPLIFTPTSEVTLSATEQIIGGSTAAGSGNISVNYKAAGNNDYLSRVVAGANTTYTANLVYSIIAK</sequence>
<protein>
    <recommendedName>
        <fullName evidence="4">CS1 type fimbrial major subunit</fullName>
    </recommendedName>
</protein>